<feature type="non-terminal residue" evidence="2">
    <location>
        <position position="127"/>
    </location>
</feature>
<gene>
    <name evidence="2" type="ORF">MKW98_024434</name>
</gene>
<accession>A0AAD4SYK3</accession>
<evidence type="ECO:0000313" key="2">
    <source>
        <dbReference type="EMBL" id="KAI3928833.1"/>
    </source>
</evidence>
<feature type="region of interest" description="Disordered" evidence="1">
    <location>
        <begin position="48"/>
        <end position="82"/>
    </location>
</feature>
<dbReference type="EMBL" id="JAJJMB010007708">
    <property type="protein sequence ID" value="KAI3928833.1"/>
    <property type="molecule type" value="Genomic_DNA"/>
</dbReference>
<feature type="compositionally biased region" description="Acidic residues" evidence="1">
    <location>
        <begin position="73"/>
        <end position="82"/>
    </location>
</feature>
<reference evidence="2" key="1">
    <citation type="submission" date="2022-04" db="EMBL/GenBank/DDBJ databases">
        <title>A functionally conserved STORR gene fusion in Papaver species that diverged 16.8 million years ago.</title>
        <authorList>
            <person name="Catania T."/>
        </authorList>
    </citation>
    <scope>NUCLEOTIDE SEQUENCE</scope>
    <source>
        <strain evidence="2">S-188037</strain>
    </source>
</reference>
<evidence type="ECO:0000313" key="3">
    <source>
        <dbReference type="Proteomes" id="UP001202328"/>
    </source>
</evidence>
<name>A0AAD4SYK3_9MAGN</name>
<protein>
    <submittedName>
        <fullName evidence="2">Uncharacterized protein</fullName>
    </submittedName>
</protein>
<keyword evidence="3" id="KW-1185">Reference proteome</keyword>
<dbReference type="AlphaFoldDB" id="A0AAD4SYK3"/>
<sequence length="127" mass="14271">LCKRTRVRKVVEDPFGGQYEGDEATCHARYMGSDAACGDQWGMEDEAMNMHVDSKKDSHENDHDMSIQPPDSSSDDYSDYCASDDDELLKQTPVLSASAKRATKRRTGLDEFDRHYLGKMMLPQGTS</sequence>
<feature type="compositionally biased region" description="Basic and acidic residues" evidence="1">
    <location>
        <begin position="52"/>
        <end position="65"/>
    </location>
</feature>
<evidence type="ECO:0000256" key="1">
    <source>
        <dbReference type="SAM" id="MobiDB-lite"/>
    </source>
</evidence>
<proteinExistence type="predicted"/>
<organism evidence="2 3">
    <name type="scientific">Papaver atlanticum</name>
    <dbReference type="NCBI Taxonomy" id="357466"/>
    <lineage>
        <taxon>Eukaryota</taxon>
        <taxon>Viridiplantae</taxon>
        <taxon>Streptophyta</taxon>
        <taxon>Embryophyta</taxon>
        <taxon>Tracheophyta</taxon>
        <taxon>Spermatophyta</taxon>
        <taxon>Magnoliopsida</taxon>
        <taxon>Ranunculales</taxon>
        <taxon>Papaveraceae</taxon>
        <taxon>Papaveroideae</taxon>
        <taxon>Papaver</taxon>
    </lineage>
</organism>
<comment type="caution">
    <text evidence="2">The sequence shown here is derived from an EMBL/GenBank/DDBJ whole genome shotgun (WGS) entry which is preliminary data.</text>
</comment>
<dbReference type="Proteomes" id="UP001202328">
    <property type="component" value="Unassembled WGS sequence"/>
</dbReference>